<dbReference type="OrthoDB" id="5191051at2"/>
<dbReference type="GO" id="GO:0008999">
    <property type="term" value="F:protein-N-terminal-alanine acetyltransferase activity"/>
    <property type="evidence" value="ECO:0007669"/>
    <property type="project" value="TreeGrafter"/>
</dbReference>
<accession>A0A5B8IKW1</accession>
<feature type="domain" description="N-acetyltransferase" evidence="1">
    <location>
        <begin position="14"/>
        <end position="177"/>
    </location>
</feature>
<protein>
    <submittedName>
        <fullName evidence="2">GNAT family N-acetyltransferase</fullName>
    </submittedName>
</protein>
<keyword evidence="3" id="KW-1185">Reference proteome</keyword>
<dbReference type="Gene3D" id="3.40.630.30">
    <property type="match status" value="1"/>
</dbReference>
<dbReference type="KEGG" id="sqz:FQU76_24530"/>
<keyword evidence="2" id="KW-0808">Transferase</keyword>
<dbReference type="InterPro" id="IPR051908">
    <property type="entry name" value="Ribosomal_N-acetyltransferase"/>
</dbReference>
<dbReference type="Proteomes" id="UP000320580">
    <property type="component" value="Chromosome"/>
</dbReference>
<dbReference type="AlphaFoldDB" id="A0A5B8IKW1"/>
<gene>
    <name evidence="2" type="ORF">FQU76_24530</name>
</gene>
<dbReference type="FunFam" id="3.40.630.30:FF:000182">
    <property type="entry name" value="Putative acetyltransferase"/>
    <property type="match status" value="1"/>
</dbReference>
<evidence type="ECO:0000313" key="2">
    <source>
        <dbReference type="EMBL" id="QDY79162.1"/>
    </source>
</evidence>
<dbReference type="SUPFAM" id="SSF55729">
    <property type="entry name" value="Acyl-CoA N-acyltransferases (Nat)"/>
    <property type="match status" value="1"/>
</dbReference>
<name>A0A5B8IKW1_9ACTN</name>
<organism evidence="2 3">
    <name type="scientific">Streptomyces qinzhouensis</name>
    <dbReference type="NCBI Taxonomy" id="2599401"/>
    <lineage>
        <taxon>Bacteria</taxon>
        <taxon>Bacillati</taxon>
        <taxon>Actinomycetota</taxon>
        <taxon>Actinomycetes</taxon>
        <taxon>Kitasatosporales</taxon>
        <taxon>Streptomycetaceae</taxon>
        <taxon>Streptomyces</taxon>
    </lineage>
</organism>
<dbReference type="RefSeq" id="WP_146482464.1">
    <property type="nucleotide sequence ID" value="NZ_CP042266.1"/>
</dbReference>
<evidence type="ECO:0000313" key="3">
    <source>
        <dbReference type="Proteomes" id="UP000320580"/>
    </source>
</evidence>
<dbReference type="GO" id="GO:1990189">
    <property type="term" value="F:protein N-terminal-serine acetyltransferase activity"/>
    <property type="evidence" value="ECO:0007669"/>
    <property type="project" value="TreeGrafter"/>
</dbReference>
<dbReference type="PROSITE" id="PS51186">
    <property type="entry name" value="GNAT"/>
    <property type="match status" value="1"/>
</dbReference>
<sequence>MFAIPLQARDGETAELRPLEPWQAEEFLTHVDRGRDFIGRYIGFADAAKDLEGARALLQKYADRQAADGGRIFGIWLDGTLVGGVLFVSVDAVTGTAEAGCWLEPAAVGRGLVTQAARILVDWAVDVRGIHRVEWVAASVNTASVNVARRLGMRRDGLLRESFVHRGERYDMEVWSVLAPEWREVRAGRAATED</sequence>
<dbReference type="Pfam" id="PF13302">
    <property type="entry name" value="Acetyltransf_3"/>
    <property type="match status" value="1"/>
</dbReference>
<evidence type="ECO:0000259" key="1">
    <source>
        <dbReference type="PROSITE" id="PS51186"/>
    </source>
</evidence>
<dbReference type="InterPro" id="IPR000182">
    <property type="entry name" value="GNAT_dom"/>
</dbReference>
<proteinExistence type="predicted"/>
<dbReference type="PANTHER" id="PTHR43441:SF10">
    <property type="entry name" value="ACETYLTRANSFERASE"/>
    <property type="match status" value="1"/>
</dbReference>
<dbReference type="PANTHER" id="PTHR43441">
    <property type="entry name" value="RIBOSOMAL-PROTEIN-SERINE ACETYLTRANSFERASE"/>
    <property type="match status" value="1"/>
</dbReference>
<dbReference type="EMBL" id="CP042266">
    <property type="protein sequence ID" value="QDY79162.1"/>
    <property type="molecule type" value="Genomic_DNA"/>
</dbReference>
<reference evidence="2 3" key="1">
    <citation type="submission" date="2019-07" db="EMBL/GenBank/DDBJ databases">
        <authorList>
            <person name="Zhu P."/>
        </authorList>
    </citation>
    <scope>NUCLEOTIDE SEQUENCE [LARGE SCALE GENOMIC DNA]</scope>
    <source>
        <strain evidence="2 3">SSL-25</strain>
    </source>
</reference>
<dbReference type="GO" id="GO:0005737">
    <property type="term" value="C:cytoplasm"/>
    <property type="evidence" value="ECO:0007669"/>
    <property type="project" value="TreeGrafter"/>
</dbReference>
<dbReference type="InterPro" id="IPR016181">
    <property type="entry name" value="Acyl_CoA_acyltransferase"/>
</dbReference>